<dbReference type="EMBL" id="AL591985">
    <property type="protein sequence ID" value="CAC49713.1"/>
    <property type="molecule type" value="Genomic_DNA"/>
</dbReference>
<dbReference type="Proteomes" id="UP000001976">
    <property type="component" value="Plasmid pSymB"/>
</dbReference>
<gene>
    <name evidence="1" type="ORF">SM_b21485</name>
</gene>
<reference evidence="2" key="2">
    <citation type="journal article" date="2001" name="Science">
        <title>The composite genome of the legume symbiont Sinorhizobium meliloti.</title>
        <authorList>
            <person name="Galibert F."/>
            <person name="Finan T.M."/>
            <person name="Long S.R."/>
            <person name="Puehler A."/>
            <person name="Abola P."/>
            <person name="Ampe F."/>
            <person name="Barloy-Hubler F."/>
            <person name="Barnett M.J."/>
            <person name="Becker A."/>
            <person name="Boistard P."/>
            <person name="Bothe G."/>
            <person name="Boutry M."/>
            <person name="Bowser L."/>
            <person name="Buhrmester J."/>
            <person name="Cadieu E."/>
            <person name="Capela D."/>
            <person name="Chain P."/>
            <person name="Cowie A."/>
            <person name="Davis R.W."/>
            <person name="Dreano S."/>
            <person name="Federspiel N.A."/>
            <person name="Fisher R.F."/>
            <person name="Gloux S."/>
            <person name="Godrie T."/>
            <person name="Goffeau A."/>
            <person name="Golding B."/>
            <person name="Gouzy J."/>
            <person name="Gurjal M."/>
            <person name="Hernandez-Lucas I."/>
            <person name="Hong A."/>
            <person name="Huizar L."/>
            <person name="Hyman R.W."/>
            <person name="Jones T."/>
            <person name="Kahn D."/>
            <person name="Kahn M.L."/>
            <person name="Kalman S."/>
            <person name="Keating D.H."/>
            <person name="Kiss E."/>
            <person name="Komp C."/>
            <person name="Lelaure V."/>
            <person name="Masuy D."/>
            <person name="Palm C."/>
            <person name="Peck M.C."/>
            <person name="Pohl T.M."/>
            <person name="Portetelle D."/>
            <person name="Purnelle B."/>
            <person name="Ramsperger U."/>
            <person name="Surzycki R."/>
            <person name="Thebault P."/>
            <person name="Vandenbol M."/>
            <person name="Vorhoelter F.J."/>
            <person name="Weidner S."/>
            <person name="Wells D.H."/>
            <person name="Wong K."/>
            <person name="Yeh K.-C."/>
            <person name="Batut J."/>
        </authorList>
    </citation>
    <scope>NUCLEOTIDE SEQUENCE [LARGE SCALE GENOMIC DNA]</scope>
    <source>
        <strain evidence="2">1021</strain>
        <plasmid evidence="2">Plasmid pSymB</plasmid>
    </source>
</reference>
<geneLocation type="plasmid" evidence="1 2">
    <name>pSymB</name>
</geneLocation>
<dbReference type="KEGG" id="sme:SM_b21485"/>
<dbReference type="EnsemblBacteria" id="CAC49713">
    <property type="protein sequence ID" value="CAC49713"/>
    <property type="gene ID" value="SM_b21485"/>
</dbReference>
<proteinExistence type="predicted"/>
<reference evidence="1 2" key="1">
    <citation type="journal article" date="2001" name="Proc. Natl. Acad. Sci. U.S.A.">
        <title>The complete sequence of the 1,683-kb pSymB megaplasmid from the N2-fixing endosymbiont Sinorhizobium meliloti.</title>
        <authorList>
            <person name="Finan T.M."/>
            <person name="Weidner S."/>
            <person name="Wong K."/>
            <person name="Buhrmester J."/>
            <person name="Chain P."/>
            <person name="Vorholter F.J."/>
            <person name="Hernandez-Lucas I."/>
            <person name="Becker A."/>
            <person name="Cowie A."/>
            <person name="Gouzy J."/>
            <person name="Golding B."/>
            <person name="Puhler A."/>
        </authorList>
    </citation>
    <scope>NUCLEOTIDE SEQUENCE [LARGE SCALE GENOMIC DNA]</scope>
    <source>
        <strain evidence="1 2">1021</strain>
        <plasmid evidence="2">Plasmid pSymB</plasmid>
    </source>
</reference>
<accession>Q92U29</accession>
<evidence type="ECO:0000313" key="2">
    <source>
        <dbReference type="Proteomes" id="UP000001976"/>
    </source>
</evidence>
<dbReference type="HOGENOM" id="CLU_1775932_0_0_5"/>
<evidence type="ECO:0000313" key="1">
    <source>
        <dbReference type="EMBL" id="CAC49713.1"/>
    </source>
</evidence>
<dbReference type="AlphaFoldDB" id="Q92U29"/>
<keyword evidence="2" id="KW-1185">Reference proteome</keyword>
<name>Q92U29_RHIME</name>
<sequence>MRGYLSETCSFFPLRLVEAISSSSFSVMDSSMPLEAPLSSLFFFSPRLAARAAPAAFCCAFDFAGMAPFSFRCMALTAMHGTSSLPHRASLPEPARLDYVPPFERALRFWSAETMTEARGHMAGRERRRFRPDFLRSIRCRSPVSC</sequence>
<protein>
    <submittedName>
        <fullName evidence="1">Uncharacterized protein</fullName>
    </submittedName>
</protein>
<organism evidence="1 2">
    <name type="scientific">Rhizobium meliloti (strain 1021)</name>
    <name type="common">Ensifer meliloti</name>
    <name type="synonym">Sinorhizobium meliloti</name>
    <dbReference type="NCBI Taxonomy" id="266834"/>
    <lineage>
        <taxon>Bacteria</taxon>
        <taxon>Pseudomonadati</taxon>
        <taxon>Pseudomonadota</taxon>
        <taxon>Alphaproteobacteria</taxon>
        <taxon>Hyphomicrobiales</taxon>
        <taxon>Rhizobiaceae</taxon>
        <taxon>Sinorhizobium/Ensifer group</taxon>
        <taxon>Sinorhizobium</taxon>
    </lineage>
</organism>
<dbReference type="PIR" id="A96006">
    <property type="entry name" value="A96006"/>
</dbReference>
<keyword evidence="1" id="KW-0614">Plasmid</keyword>